<evidence type="ECO:0000313" key="11">
    <source>
        <dbReference type="EMBL" id="STQ82122.1"/>
    </source>
</evidence>
<gene>
    <name evidence="11" type="primary">lacE</name>
    <name evidence="11" type="ORF">NCTC8105_04331</name>
</gene>
<feature type="transmembrane region" description="Helical" evidence="9">
    <location>
        <begin position="111"/>
        <end position="130"/>
    </location>
</feature>
<proteinExistence type="predicted"/>
<keyword evidence="3 8" id="KW-1003">Cell membrane</keyword>
<feature type="transmembrane region" description="Helical" evidence="9">
    <location>
        <begin position="84"/>
        <end position="104"/>
    </location>
</feature>
<evidence type="ECO:0000259" key="10">
    <source>
        <dbReference type="PROSITE" id="PS51105"/>
    </source>
</evidence>
<dbReference type="Proteomes" id="UP000254821">
    <property type="component" value="Unassembled WGS sequence"/>
</dbReference>
<dbReference type="InterPro" id="IPR051088">
    <property type="entry name" value="PTS_Sugar-EIIC/EIIB"/>
</dbReference>
<evidence type="ECO:0000256" key="8">
    <source>
        <dbReference type="PIRNR" id="PIRNR006351"/>
    </source>
</evidence>
<dbReference type="InterPro" id="IPR003352">
    <property type="entry name" value="PTS_EIIC"/>
</dbReference>
<dbReference type="GO" id="GO:0008982">
    <property type="term" value="F:protein-N(PI)-phosphohistidine-sugar phosphotransferase activity"/>
    <property type="evidence" value="ECO:0007669"/>
    <property type="project" value="UniProtKB-UniRule"/>
</dbReference>
<dbReference type="PROSITE" id="PS51105">
    <property type="entry name" value="PTS_EIIC_TYPE_3"/>
    <property type="match status" value="1"/>
</dbReference>
<keyword evidence="5 9" id="KW-0812">Transmembrane</keyword>
<dbReference type="Pfam" id="PF02378">
    <property type="entry name" value="PTS_EIIC"/>
    <property type="match status" value="1"/>
</dbReference>
<evidence type="ECO:0000256" key="4">
    <source>
        <dbReference type="ARBA" id="ARBA00022597"/>
    </source>
</evidence>
<accession>A0A377PPU9</accession>
<feature type="transmembrane region" description="Helical" evidence="9">
    <location>
        <begin position="240"/>
        <end position="261"/>
    </location>
</feature>
<dbReference type="PIRSF" id="PIRSF006351">
    <property type="entry name" value="PTS_EIIC-Cellobiose"/>
    <property type="match status" value="1"/>
</dbReference>
<evidence type="ECO:0000256" key="6">
    <source>
        <dbReference type="ARBA" id="ARBA00022989"/>
    </source>
</evidence>
<evidence type="ECO:0000256" key="3">
    <source>
        <dbReference type="ARBA" id="ARBA00022475"/>
    </source>
</evidence>
<name>A0A377PPU9_HAFAL</name>
<feature type="transmembrane region" description="Helical" evidence="9">
    <location>
        <begin position="284"/>
        <end position="306"/>
    </location>
</feature>
<dbReference type="GO" id="GO:0009401">
    <property type="term" value="P:phosphoenolpyruvate-dependent sugar phosphotransferase system"/>
    <property type="evidence" value="ECO:0007669"/>
    <property type="project" value="InterPro"/>
</dbReference>
<protein>
    <recommendedName>
        <fullName evidence="8">Permease IIC component</fullName>
    </recommendedName>
</protein>
<dbReference type="NCBIfam" id="TIGR00410">
    <property type="entry name" value="lacE"/>
    <property type="match status" value="1"/>
</dbReference>
<dbReference type="InterPro" id="IPR004796">
    <property type="entry name" value="PTS_IIC_cello"/>
</dbReference>
<evidence type="ECO:0000256" key="2">
    <source>
        <dbReference type="ARBA" id="ARBA00022448"/>
    </source>
</evidence>
<feature type="domain" description="PTS EIIC type-3" evidence="10">
    <location>
        <begin position="12"/>
        <end position="413"/>
    </location>
</feature>
<feature type="transmembrane region" description="Helical" evidence="9">
    <location>
        <begin position="182"/>
        <end position="206"/>
    </location>
</feature>
<feature type="transmembrane region" description="Helical" evidence="9">
    <location>
        <begin position="395"/>
        <end position="414"/>
    </location>
</feature>
<dbReference type="InterPro" id="IPR004501">
    <property type="entry name" value="PTS_EIIC_3"/>
</dbReference>
<evidence type="ECO:0000256" key="7">
    <source>
        <dbReference type="ARBA" id="ARBA00023136"/>
    </source>
</evidence>
<dbReference type="PANTHER" id="PTHR33989">
    <property type="match status" value="1"/>
</dbReference>
<feature type="transmembrane region" description="Helical" evidence="9">
    <location>
        <begin position="136"/>
        <end position="161"/>
    </location>
</feature>
<feature type="transmembrane region" description="Helical" evidence="9">
    <location>
        <begin position="212"/>
        <end position="233"/>
    </location>
</feature>
<evidence type="ECO:0000256" key="5">
    <source>
        <dbReference type="ARBA" id="ARBA00022692"/>
    </source>
</evidence>
<organism evidence="11 12">
    <name type="scientific">Hafnia alvei</name>
    <dbReference type="NCBI Taxonomy" id="569"/>
    <lineage>
        <taxon>Bacteria</taxon>
        <taxon>Pseudomonadati</taxon>
        <taxon>Pseudomonadota</taxon>
        <taxon>Gammaproteobacteria</taxon>
        <taxon>Enterobacterales</taxon>
        <taxon>Hafniaceae</taxon>
        <taxon>Hafnia</taxon>
    </lineage>
</organism>
<feature type="transmembrane region" description="Helical" evidence="9">
    <location>
        <begin position="344"/>
        <end position="363"/>
    </location>
</feature>
<dbReference type="GO" id="GO:0005886">
    <property type="term" value="C:plasma membrane"/>
    <property type="evidence" value="ECO:0007669"/>
    <property type="project" value="UniProtKB-SubCell"/>
</dbReference>
<evidence type="ECO:0000313" key="12">
    <source>
        <dbReference type="Proteomes" id="UP000254821"/>
    </source>
</evidence>
<dbReference type="AlphaFoldDB" id="A0A377PPU9"/>
<feature type="transmembrane region" description="Helical" evidence="9">
    <location>
        <begin position="35"/>
        <end position="54"/>
    </location>
</feature>
<sequence>MMNISQSLFSFIENRISPVAGKISSQRHIMAIRDGFIAAMPFMIVGSFLLVFVYPPFSAESSWGFARSWLALSGKYESQILTPFNMTMGIMSIYITAAIAYNLARRYQLDPFMTAMLALMGFLLVSAPQANGNMPTVALGGVGIFTAVIVAIYVTELTRFLKHHNIGIRLPPQVPANIKQSFDLLIPILAVIITLYPISMGVQALFDQLLPQAIMALFQPLISAADSLPAILLAVLICHLLWFAGIHGSAIVSGMLQAFWLTNLGLNQTDLAAGLPLTHIMTEAFWNFLIVIGGSGATFGLVLLFLRSKSVHLRAMGKLSLVPSMFNINEPVIFGTPIVMNPTFFIPFILSPMINAVVAYTAVTTNLLPHMISLVPWTSPAPIGAAWAMGWDFRVTVLVLLLMALSALIYYPFFKAYEKQLLAQEQAEPAPEDDEAIVW</sequence>
<keyword evidence="2 8" id="KW-0813">Transport</keyword>
<comment type="subcellular location">
    <subcellularLocation>
        <location evidence="1">Cell membrane</location>
        <topology evidence="1">Multi-pass membrane protein</topology>
    </subcellularLocation>
</comment>
<dbReference type="PANTHER" id="PTHR33989:SF4">
    <property type="entry name" value="PTS SYSTEM N,N'-DIACETYLCHITOBIOSE-SPECIFIC EIIC COMPONENT"/>
    <property type="match status" value="1"/>
</dbReference>
<comment type="function">
    <text evidence="8">The phosphoenolpyruvate-dependent sugar phosphotransferase system (PTS), a major carbohydrate active -transport system, catalyzes the phosphorylation of incoming sugar substrates concomitant with their translocation across the cell membrane.</text>
</comment>
<keyword evidence="7 8" id="KW-0472">Membrane</keyword>
<keyword evidence="6 9" id="KW-1133">Transmembrane helix</keyword>
<keyword evidence="4 8" id="KW-0762">Sugar transport</keyword>
<evidence type="ECO:0000256" key="1">
    <source>
        <dbReference type="ARBA" id="ARBA00004651"/>
    </source>
</evidence>
<reference evidence="11 12" key="1">
    <citation type="submission" date="2018-06" db="EMBL/GenBank/DDBJ databases">
        <authorList>
            <consortium name="Pathogen Informatics"/>
            <person name="Doyle S."/>
        </authorList>
    </citation>
    <scope>NUCLEOTIDE SEQUENCE [LARGE SCALE GENOMIC DNA]</scope>
    <source>
        <strain evidence="11 12">NCTC8105</strain>
    </source>
</reference>
<evidence type="ECO:0000256" key="9">
    <source>
        <dbReference type="SAM" id="Phobius"/>
    </source>
</evidence>
<dbReference type="EMBL" id="UGHP01000001">
    <property type="protein sequence ID" value="STQ82122.1"/>
    <property type="molecule type" value="Genomic_DNA"/>
</dbReference>